<evidence type="ECO:0000313" key="2">
    <source>
        <dbReference type="EMBL" id="MDQ8750322.1"/>
    </source>
</evidence>
<sequence length="205" mass="24170">MNYYLRRMVTENFSKYIQQLFGIQDQQVSVCENLIKLKKVPKGRVLVRAGEINKELYFVEQGLLRQYFTDKNGKEHVLYFAPENWLLGDRNSSYFSVPTDFTIEAVEDTVVVILEPEFFINLSKEYKDAIEKSEFLLHRHIRQLQKRVSQLLGATAEERYLDFITTYPNLMMRVPQWMIASYLGITPESLSRVRRELAKKNFLPG</sequence>
<dbReference type="InterPro" id="IPR000595">
    <property type="entry name" value="cNMP-bd_dom"/>
</dbReference>
<dbReference type="InterPro" id="IPR018490">
    <property type="entry name" value="cNMP-bd_dom_sf"/>
</dbReference>
<dbReference type="Pfam" id="PF00027">
    <property type="entry name" value="cNMP_binding"/>
    <property type="match status" value="1"/>
</dbReference>
<dbReference type="EMBL" id="JAUCQJ010000005">
    <property type="protein sequence ID" value="MDQ8750322.1"/>
    <property type="molecule type" value="Genomic_DNA"/>
</dbReference>
<organism evidence="2 3">
    <name type="scientific">Elizabethkingia miricola</name>
    <name type="common">Chryseobacterium miricola</name>
    <dbReference type="NCBI Taxonomy" id="172045"/>
    <lineage>
        <taxon>Bacteria</taxon>
        <taxon>Pseudomonadati</taxon>
        <taxon>Bacteroidota</taxon>
        <taxon>Flavobacteriia</taxon>
        <taxon>Flavobacteriales</taxon>
        <taxon>Weeksellaceae</taxon>
        <taxon>Elizabethkingia</taxon>
    </lineage>
</organism>
<protein>
    <submittedName>
        <fullName evidence="2">Crp/Fnr family transcriptional regulator</fullName>
    </submittedName>
</protein>
<evidence type="ECO:0000313" key="3">
    <source>
        <dbReference type="Proteomes" id="UP001239265"/>
    </source>
</evidence>
<dbReference type="InterPro" id="IPR014710">
    <property type="entry name" value="RmlC-like_jellyroll"/>
</dbReference>
<evidence type="ECO:0000259" key="1">
    <source>
        <dbReference type="PROSITE" id="PS50042"/>
    </source>
</evidence>
<gene>
    <name evidence="2" type="ORF">QT385_16820</name>
</gene>
<comment type="caution">
    <text evidence="2">The sequence shown here is derived from an EMBL/GenBank/DDBJ whole genome shotgun (WGS) entry which is preliminary data.</text>
</comment>
<dbReference type="SUPFAM" id="SSF51206">
    <property type="entry name" value="cAMP-binding domain-like"/>
    <property type="match status" value="1"/>
</dbReference>
<proteinExistence type="predicted"/>
<reference evidence="2 3" key="1">
    <citation type="submission" date="2023-06" db="EMBL/GenBank/DDBJ databases">
        <title>Nosocomial Elizabethkingia miricola genome.</title>
        <authorList>
            <person name="Morgado S."/>
            <person name="Fonseca E."/>
            <person name="Freitas F."/>
            <person name="Vicente A.C."/>
        </authorList>
    </citation>
    <scope>NUCLEOTIDE SEQUENCE [LARGE SCALE GENOMIC DNA]</scope>
    <source>
        <strain evidence="2 3">EM15</strain>
    </source>
</reference>
<accession>A0ABD5BA97</accession>
<name>A0ABD5BA97_ELIMR</name>
<dbReference type="PROSITE" id="PS50042">
    <property type="entry name" value="CNMP_BINDING_3"/>
    <property type="match status" value="1"/>
</dbReference>
<feature type="domain" description="Cyclic nucleotide-binding" evidence="1">
    <location>
        <begin position="19"/>
        <end position="122"/>
    </location>
</feature>
<dbReference type="Gene3D" id="2.60.120.10">
    <property type="entry name" value="Jelly Rolls"/>
    <property type="match status" value="1"/>
</dbReference>
<dbReference type="SMART" id="SM00100">
    <property type="entry name" value="cNMP"/>
    <property type="match status" value="1"/>
</dbReference>
<dbReference type="Proteomes" id="UP001239265">
    <property type="component" value="Unassembled WGS sequence"/>
</dbReference>
<dbReference type="CDD" id="cd00038">
    <property type="entry name" value="CAP_ED"/>
    <property type="match status" value="1"/>
</dbReference>
<dbReference type="AlphaFoldDB" id="A0ABD5BA97"/>